<evidence type="ECO:0000259" key="1">
    <source>
        <dbReference type="Pfam" id="PF14082"/>
    </source>
</evidence>
<comment type="caution">
    <text evidence="2">The sequence shown here is derived from an EMBL/GenBank/DDBJ whole genome shotgun (WGS) entry which is preliminary data.</text>
</comment>
<evidence type="ECO:0000313" key="3">
    <source>
        <dbReference type="Proteomes" id="UP001187346"/>
    </source>
</evidence>
<sequence>MENEEGGLNVWHVPGDEATGKFGTVGIELKKGPRAYKAAYLARYGDPITGEIKKQELRFRTYNSSPWGRGYDFDDAASSWYCENGEILRLTAFLNEHFTEPGSYRIVKDGSLVGGILSILEAAGVDAAELGRALAEHGDVGAVVSGLASTPAGLAATEAAVIAQRRQVVAHLKQLAETPGTNETKMQASIGENYWLFGGKYTGVASRRDMTYLDQHDIPLICSDGSFHIVELKGPHIPRLVRRHRNHWIVGNEVHEAVGQAQNYLRALDEQGLNLQATYENELGVRYDMRRAKATVLIGHPDHVNAPMVNRKSIEQTIRTYNSHLTRVDVLTYADLLESAERALTFEEGIAEDRLSVEDSDLTEDPNLFDFEEHPPF</sequence>
<feature type="domain" description="Shedu protein SduA C-terminal" evidence="1">
    <location>
        <begin position="182"/>
        <end position="337"/>
    </location>
</feature>
<gene>
    <name evidence="2" type="ORF">R5A26_26025</name>
</gene>
<dbReference type="EMBL" id="JAWMAJ010000093">
    <property type="protein sequence ID" value="MDV7219399.1"/>
    <property type="molecule type" value="Genomic_DNA"/>
</dbReference>
<organism evidence="2 3">
    <name type="scientific">Streptomyces prunicolor</name>
    <dbReference type="NCBI Taxonomy" id="67348"/>
    <lineage>
        <taxon>Bacteria</taxon>
        <taxon>Bacillati</taxon>
        <taxon>Actinomycetota</taxon>
        <taxon>Actinomycetes</taxon>
        <taxon>Kitasatosporales</taxon>
        <taxon>Streptomycetaceae</taxon>
        <taxon>Streptomyces</taxon>
    </lineage>
</organism>
<dbReference type="Proteomes" id="UP001187346">
    <property type="component" value="Unassembled WGS sequence"/>
</dbReference>
<reference evidence="2 3" key="1">
    <citation type="submission" date="2023-10" db="EMBL/GenBank/DDBJ databases">
        <title>Characterization of rhizosphere-enriched actinobacteria from wheat plants lab-grown on chernevaya soil.</title>
        <authorList>
            <person name="Tikhonova E.N."/>
            <person name="Konopkin A."/>
            <person name="Kravchenko I.K."/>
        </authorList>
    </citation>
    <scope>NUCLEOTIDE SEQUENCE [LARGE SCALE GENOMIC DNA]</scope>
    <source>
        <strain evidence="2 3">RR29</strain>
    </source>
</reference>
<dbReference type="InterPro" id="IPR025359">
    <property type="entry name" value="SduA_C"/>
</dbReference>
<dbReference type="RefSeq" id="WP_317773336.1">
    <property type="nucleotide sequence ID" value="NZ_JAWMAJ010000093.1"/>
</dbReference>
<name>A0ABU4FFQ8_9ACTN</name>
<proteinExistence type="predicted"/>
<keyword evidence="3" id="KW-1185">Reference proteome</keyword>
<evidence type="ECO:0000313" key="2">
    <source>
        <dbReference type="EMBL" id="MDV7219399.1"/>
    </source>
</evidence>
<protein>
    <submittedName>
        <fullName evidence="2">DUF4263 domain-containing protein</fullName>
    </submittedName>
</protein>
<dbReference type="Pfam" id="PF14082">
    <property type="entry name" value="SduA_C"/>
    <property type="match status" value="1"/>
</dbReference>
<accession>A0ABU4FFQ8</accession>